<dbReference type="GeneID" id="37005757"/>
<dbReference type="CDD" id="cd12721">
    <property type="entry name" value="RRM_Nup53p_fungi"/>
    <property type="match status" value="1"/>
</dbReference>
<dbReference type="GO" id="GO:0005543">
    <property type="term" value="F:phospholipid binding"/>
    <property type="evidence" value="ECO:0007669"/>
    <property type="project" value="TreeGrafter"/>
</dbReference>
<dbReference type="GO" id="GO:0006999">
    <property type="term" value="P:nuclear pore organization"/>
    <property type="evidence" value="ECO:0007669"/>
    <property type="project" value="TreeGrafter"/>
</dbReference>
<dbReference type="PANTHER" id="PTHR21527">
    <property type="entry name" value="NUCLEOPORIN NUP35"/>
    <property type="match status" value="1"/>
</dbReference>
<evidence type="ECO:0000256" key="3">
    <source>
        <dbReference type="ARBA" id="ARBA00022816"/>
    </source>
</evidence>
<organism evidence="11 12">
    <name type="scientific">Candidozyma haemuli</name>
    <dbReference type="NCBI Taxonomy" id="45357"/>
    <lineage>
        <taxon>Eukaryota</taxon>
        <taxon>Fungi</taxon>
        <taxon>Dikarya</taxon>
        <taxon>Ascomycota</taxon>
        <taxon>Saccharomycotina</taxon>
        <taxon>Pichiomycetes</taxon>
        <taxon>Metschnikowiaceae</taxon>
        <taxon>Candidozyma</taxon>
    </lineage>
</organism>
<dbReference type="SUPFAM" id="SSF54928">
    <property type="entry name" value="RNA-binding domain, RBD"/>
    <property type="match status" value="1"/>
</dbReference>
<dbReference type="GO" id="GO:0003676">
    <property type="term" value="F:nucleic acid binding"/>
    <property type="evidence" value="ECO:0007669"/>
    <property type="project" value="InterPro"/>
</dbReference>
<dbReference type="InterPro" id="IPR012677">
    <property type="entry name" value="Nucleotide-bd_a/b_plait_sf"/>
</dbReference>
<reference evidence="11 12" key="1">
    <citation type="submission" date="2017-12" db="EMBL/GenBank/DDBJ databases">
        <title>Genome Sequence of a Multidrug-Resistant Candida haemulonii Isolate from a Patient with Chronic Leg Ulcers in Israel.</title>
        <authorList>
            <person name="Chow N.A."/>
            <person name="Gade L."/>
            <person name="Batra D."/>
            <person name="Rowe L.A."/>
            <person name="Ben-Ami R."/>
            <person name="Loparev V.N."/>
            <person name="Litvintseva A.P."/>
        </authorList>
    </citation>
    <scope>NUCLEOTIDE SEQUENCE [LARGE SCALE GENOMIC DNA]</scope>
    <source>
        <strain evidence="11 12">B11899</strain>
    </source>
</reference>
<keyword evidence="12" id="KW-1185">Reference proteome</keyword>
<dbReference type="OrthoDB" id="1733656at2759"/>
<dbReference type="GO" id="GO:0006607">
    <property type="term" value="P:NLS-bearing protein import into nucleus"/>
    <property type="evidence" value="ECO:0007669"/>
    <property type="project" value="TreeGrafter"/>
</dbReference>
<evidence type="ECO:0000313" key="12">
    <source>
        <dbReference type="Proteomes" id="UP000244309"/>
    </source>
</evidence>
<dbReference type="Proteomes" id="UP000244309">
    <property type="component" value="Unassembled WGS sequence"/>
</dbReference>
<evidence type="ECO:0000256" key="2">
    <source>
        <dbReference type="ARBA" id="ARBA00022448"/>
    </source>
</evidence>
<evidence type="ECO:0000256" key="4">
    <source>
        <dbReference type="ARBA" id="ARBA00022927"/>
    </source>
</evidence>
<feature type="compositionally biased region" description="Basic and acidic residues" evidence="9">
    <location>
        <begin position="53"/>
        <end position="69"/>
    </location>
</feature>
<keyword evidence="5" id="KW-0811">Translocation</keyword>
<evidence type="ECO:0000256" key="9">
    <source>
        <dbReference type="SAM" id="MobiDB-lite"/>
    </source>
</evidence>
<dbReference type="GO" id="GO:0044613">
    <property type="term" value="C:nuclear pore central transport channel"/>
    <property type="evidence" value="ECO:0007669"/>
    <property type="project" value="TreeGrafter"/>
</dbReference>
<evidence type="ECO:0000256" key="5">
    <source>
        <dbReference type="ARBA" id="ARBA00023010"/>
    </source>
</evidence>
<dbReference type="VEuPathDB" id="FungiDB:CXQ85_000424"/>
<keyword evidence="3 8" id="KW-0509">mRNA transport</keyword>
<dbReference type="Pfam" id="PF05172">
    <property type="entry name" value="RRM_Nup35"/>
    <property type="match status" value="1"/>
</dbReference>
<protein>
    <recommendedName>
        <fullName evidence="10">RRM Nup35-type domain-containing protein</fullName>
    </recommendedName>
</protein>
<evidence type="ECO:0000256" key="8">
    <source>
        <dbReference type="PROSITE-ProRule" id="PRU00804"/>
    </source>
</evidence>
<dbReference type="STRING" id="45357.A0A2V1AV90"/>
<keyword evidence="6 8" id="KW-0906">Nuclear pore complex</keyword>
<dbReference type="InterPro" id="IPR035979">
    <property type="entry name" value="RBD_domain_sf"/>
</dbReference>
<gene>
    <name evidence="11" type="ORF">CXQ85_000424</name>
</gene>
<dbReference type="EMBL" id="PKFO01000005">
    <property type="protein sequence ID" value="PVH21446.1"/>
    <property type="molecule type" value="Genomic_DNA"/>
</dbReference>
<keyword evidence="7 8" id="KW-0539">Nucleus</keyword>
<evidence type="ECO:0000256" key="6">
    <source>
        <dbReference type="ARBA" id="ARBA00023132"/>
    </source>
</evidence>
<accession>A0A2V1AV90</accession>
<proteinExistence type="predicted"/>
<keyword evidence="2 8" id="KW-0813">Transport</keyword>
<comment type="subcellular location">
    <subcellularLocation>
        <location evidence="1">Nucleus</location>
        <location evidence="1">Nuclear pore complex</location>
    </subcellularLocation>
</comment>
<dbReference type="Gene3D" id="3.30.70.330">
    <property type="match status" value="1"/>
</dbReference>
<evidence type="ECO:0000256" key="1">
    <source>
        <dbReference type="ARBA" id="ARBA00004567"/>
    </source>
</evidence>
<dbReference type="GO" id="GO:0017056">
    <property type="term" value="F:structural constituent of nuclear pore"/>
    <property type="evidence" value="ECO:0007669"/>
    <property type="project" value="TreeGrafter"/>
</dbReference>
<sequence length="398" mass="43203">MSIFSNISNSGTVMGPSESRESSWYQKSNKKVIPNHLVPKKKIGFQLSAVTNNKRDQSSGKRSTGKADEGFKSTDFNVITFGNKTHRNSNASFQDSSLLALKDQSFDGPSETDDLPLYNYNEDLPPPRSLYDLNDDASIAVNKPIQQTESFITKDPRSFSNAFAGAVGASDELKADDKKILKNPLQHSEAAVLVFGYPESMANQVIAHFSEFGSILEDFEAAKSTSSSTPEDIFQGPTTGAFFSTKADETTHEQQPSPPIFCGKSWVKLTYDNPSSAADALQESGSVFNGALIGVVPYTKNAVEKLQNRKLTNTEDIGGGLQGLQLGDLSSKVDKGVIGDSNDIQASYIKRLDIKDGSEMFLKASNGDSSNPSEVKKPEQKLGFVGTISNYLFGFHDL</sequence>
<feature type="compositionally biased region" description="Polar residues" evidence="9">
    <location>
        <begin position="1"/>
        <end position="12"/>
    </location>
</feature>
<evidence type="ECO:0000259" key="10">
    <source>
        <dbReference type="PROSITE" id="PS51472"/>
    </source>
</evidence>
<comment type="caution">
    <text evidence="11">The sequence shown here is derived from an EMBL/GenBank/DDBJ whole genome shotgun (WGS) entry which is preliminary data.</text>
</comment>
<name>A0A2V1AV90_9ASCO</name>
<dbReference type="RefSeq" id="XP_025342386.1">
    <property type="nucleotide sequence ID" value="XM_025484171.1"/>
</dbReference>
<keyword evidence="4" id="KW-0653">Protein transport</keyword>
<feature type="region of interest" description="Disordered" evidence="9">
    <location>
        <begin position="1"/>
        <end position="69"/>
    </location>
</feature>
<dbReference type="InterPro" id="IPR007846">
    <property type="entry name" value="RRM_NUP35_dom"/>
</dbReference>
<dbReference type="GO" id="GO:0044615">
    <property type="term" value="C:nuclear pore nuclear basket"/>
    <property type="evidence" value="ECO:0007669"/>
    <property type="project" value="TreeGrafter"/>
</dbReference>
<evidence type="ECO:0000313" key="11">
    <source>
        <dbReference type="EMBL" id="PVH21446.1"/>
    </source>
</evidence>
<feature type="domain" description="RRM Nup35-type" evidence="10">
    <location>
        <begin position="186"/>
        <end position="305"/>
    </location>
</feature>
<dbReference type="AlphaFoldDB" id="A0A2V1AV90"/>
<dbReference type="GO" id="GO:0051028">
    <property type="term" value="P:mRNA transport"/>
    <property type="evidence" value="ECO:0007669"/>
    <property type="project" value="UniProtKB-UniRule"/>
</dbReference>
<dbReference type="PROSITE" id="PS51472">
    <property type="entry name" value="RRM_NUP35"/>
    <property type="match status" value="1"/>
</dbReference>
<evidence type="ECO:0000256" key="7">
    <source>
        <dbReference type="ARBA" id="ARBA00023242"/>
    </source>
</evidence>
<dbReference type="PANTHER" id="PTHR21527:SF6">
    <property type="entry name" value="NUCLEOPORIN NUP35"/>
    <property type="match status" value="1"/>
</dbReference>